<sequence length="451" mass="49341">MFETLSNRLQGALRTLRGEARLTEKNIGEALREVRIALLEADVALSTTKTLIETIRTRALGQEVMATLNPSQAVVKIVHDTLVETMGAACDRLNLATRPPAVVLLAGLQGSGKTTSAGKLARLLRERERKKVALVSVDVYRPAAMDQLERLADEVGVVFYKGSPTESPEVIARRAVDLARREAMDVLIVDTAGRLHIDETMMNEVRALHAVTAPIETLFVVDSMTGQDAVHTAKAFDEALPLTGVILTKTDGDARGGAALSLRAVIGKPIKFLGTGEKTDGLEPFHPERLASRILGMGDVLTLIEEAERKVDRQSAERLAEKFKKGKGFDLEDFREQMLQMERMGGMAGVLDKLPGMNDLPAAARAQLQNHDTRRLVAIINSMTPQERRFPDTIRGSRKRRIAQGSGTGVPEVNRLLKQFAQAQRMMKQMGKGGLKRMLAGMKGKMPGLPF</sequence>
<dbReference type="Pfam" id="PF00448">
    <property type="entry name" value="SRP54"/>
    <property type="match status" value="1"/>
</dbReference>
<dbReference type="SUPFAM" id="SSF47446">
    <property type="entry name" value="Signal peptide-binding domain"/>
    <property type="match status" value="1"/>
</dbReference>
<dbReference type="OrthoDB" id="9804720at2"/>
<keyword evidence="6 9" id="KW-0733">Signal recognition particle</keyword>
<reference evidence="10 11" key="1">
    <citation type="submission" date="2018-02" db="EMBL/GenBank/DDBJ databases">
        <title>Insights into the biology of acidophilic members of the Acidiferrobacteraceae family derived from comparative genomic analyses.</title>
        <authorList>
            <person name="Issotta F."/>
            <person name="Thyssen C."/>
            <person name="Mena C."/>
            <person name="Moya A."/>
            <person name="Bellenberg S."/>
            <person name="Sproer C."/>
            <person name="Covarrubias P.C."/>
            <person name="Sand W."/>
            <person name="Quatrini R."/>
            <person name="Vera M."/>
        </authorList>
    </citation>
    <scope>NUCLEOTIDE SEQUENCE [LARGE SCALE GENOMIC DNA]</scope>
    <source>
        <strain evidence="11">m-1</strain>
    </source>
</reference>
<evidence type="ECO:0000256" key="1">
    <source>
        <dbReference type="ARBA" id="ARBA00005450"/>
    </source>
</evidence>
<dbReference type="SMART" id="SM00963">
    <property type="entry name" value="SRP54_N"/>
    <property type="match status" value="1"/>
</dbReference>
<comment type="subcellular location">
    <subcellularLocation>
        <location evidence="9">Cytoplasm</location>
    </subcellularLocation>
    <text evidence="9">The SRP-RNC complex is targeted to the cytoplasmic membrane.</text>
</comment>
<protein>
    <recommendedName>
        <fullName evidence="9">Signal recognition particle protein</fullName>
        <ecNumber evidence="9">3.6.5.4</ecNumber>
    </recommendedName>
    <alternativeName>
        <fullName evidence="9">Fifty-four homolog</fullName>
    </alternativeName>
</protein>
<feature type="binding site" evidence="9">
    <location>
        <begin position="190"/>
        <end position="194"/>
    </location>
    <ligand>
        <name>GTP</name>
        <dbReference type="ChEBI" id="CHEBI:37565"/>
    </ligand>
</feature>
<keyword evidence="3 9" id="KW-0378">Hydrolase</keyword>
<keyword evidence="11" id="KW-1185">Reference proteome</keyword>
<comment type="similarity">
    <text evidence="1 9">Belongs to the GTP-binding SRP family. SRP54 subfamily.</text>
</comment>
<dbReference type="Proteomes" id="UP000253250">
    <property type="component" value="Unassembled WGS sequence"/>
</dbReference>
<dbReference type="HAMAP" id="MF_00306">
    <property type="entry name" value="SRP54"/>
    <property type="match status" value="1"/>
</dbReference>
<comment type="catalytic activity">
    <reaction evidence="8 9">
        <text>GTP + H2O = GDP + phosphate + H(+)</text>
        <dbReference type="Rhea" id="RHEA:19669"/>
        <dbReference type="ChEBI" id="CHEBI:15377"/>
        <dbReference type="ChEBI" id="CHEBI:15378"/>
        <dbReference type="ChEBI" id="CHEBI:37565"/>
        <dbReference type="ChEBI" id="CHEBI:43474"/>
        <dbReference type="ChEBI" id="CHEBI:58189"/>
        <dbReference type="EC" id="3.6.5.4"/>
    </reaction>
</comment>
<dbReference type="STRING" id="163359.A9R16_11870"/>
<feature type="binding site" evidence="9">
    <location>
        <begin position="248"/>
        <end position="251"/>
    </location>
    <ligand>
        <name>GTP</name>
        <dbReference type="ChEBI" id="CHEBI:37565"/>
    </ligand>
</feature>
<dbReference type="InterPro" id="IPR000897">
    <property type="entry name" value="SRP54_GTPase_dom"/>
</dbReference>
<comment type="caution">
    <text evidence="10">The sequence shown here is derived from an EMBL/GenBank/DDBJ whole genome shotgun (WGS) entry which is preliminary data.</text>
</comment>
<comment type="subunit">
    <text evidence="9">Part of the signal recognition particle protein translocation system, which is composed of SRP and FtsY. SRP is a ribonucleoprotein composed of Ffh and a 4.5S RNA molecule.</text>
</comment>
<comment type="domain">
    <text evidence="9">Composed of three domains: the N-terminal N domain, which is responsible for interactions with the ribosome, the central G domain, which binds GTP, and the C-terminal M domain, which binds the RNA and the signal sequence of the RNC.</text>
</comment>
<dbReference type="GO" id="GO:0003924">
    <property type="term" value="F:GTPase activity"/>
    <property type="evidence" value="ECO:0007669"/>
    <property type="project" value="UniProtKB-UniRule"/>
</dbReference>
<evidence type="ECO:0000256" key="5">
    <source>
        <dbReference type="ARBA" id="ARBA00023134"/>
    </source>
</evidence>
<dbReference type="InterPro" id="IPR004780">
    <property type="entry name" value="SRP"/>
</dbReference>
<dbReference type="Pfam" id="PF02978">
    <property type="entry name" value="SRP_SPB"/>
    <property type="match status" value="1"/>
</dbReference>
<dbReference type="EMBL" id="PSYR01000001">
    <property type="protein sequence ID" value="RCN59135.1"/>
    <property type="molecule type" value="Genomic_DNA"/>
</dbReference>
<comment type="function">
    <text evidence="9">Involved in targeting and insertion of nascent membrane proteins into the cytoplasmic membrane. Binds to the hydrophobic signal sequence of the ribosome-nascent chain (RNC) as it emerges from the ribosomes. The SRP-RNC complex is then targeted to the cytoplasmic membrane where it interacts with the SRP receptor FtsY. Interaction with FtsY leads to the transfer of the RNC complex to the Sec translocase for insertion into the membrane, the hydrolysis of GTP by both Ffh and FtsY, and the dissociation of the SRP-FtsY complex into the individual components.</text>
</comment>
<dbReference type="InterPro" id="IPR013822">
    <property type="entry name" value="Signal_recog_particl_SRP54_hlx"/>
</dbReference>
<dbReference type="RefSeq" id="WP_065970372.1">
    <property type="nucleotide sequence ID" value="NZ_CP080624.1"/>
</dbReference>
<evidence type="ECO:0000313" key="11">
    <source>
        <dbReference type="Proteomes" id="UP000253250"/>
    </source>
</evidence>
<dbReference type="AlphaFoldDB" id="A0A1C2G1M5"/>
<dbReference type="Gene3D" id="1.20.120.140">
    <property type="entry name" value="Signal recognition particle SRP54, nucleotide-binding domain"/>
    <property type="match status" value="1"/>
</dbReference>
<evidence type="ECO:0000256" key="2">
    <source>
        <dbReference type="ARBA" id="ARBA00022741"/>
    </source>
</evidence>
<gene>
    <name evidence="9" type="primary">ffh</name>
    <name evidence="10" type="ORF">C4900_05280</name>
</gene>
<dbReference type="InterPro" id="IPR027417">
    <property type="entry name" value="P-loop_NTPase"/>
</dbReference>
<dbReference type="SMART" id="SM00962">
    <property type="entry name" value="SRP54"/>
    <property type="match status" value="1"/>
</dbReference>
<keyword evidence="2 9" id="KW-0547">Nucleotide-binding</keyword>
<dbReference type="PROSITE" id="PS00300">
    <property type="entry name" value="SRP54"/>
    <property type="match status" value="1"/>
</dbReference>
<dbReference type="FunFam" id="3.40.50.300:FF:000022">
    <property type="entry name" value="Signal recognition particle 54 kDa subunit"/>
    <property type="match status" value="1"/>
</dbReference>
<dbReference type="InterPro" id="IPR003593">
    <property type="entry name" value="AAA+_ATPase"/>
</dbReference>
<dbReference type="GO" id="GO:0006614">
    <property type="term" value="P:SRP-dependent cotranslational protein targeting to membrane"/>
    <property type="evidence" value="ECO:0007669"/>
    <property type="project" value="InterPro"/>
</dbReference>
<dbReference type="GO" id="GO:0048500">
    <property type="term" value="C:signal recognition particle"/>
    <property type="evidence" value="ECO:0007669"/>
    <property type="project" value="UniProtKB-UniRule"/>
</dbReference>
<dbReference type="InterPro" id="IPR022941">
    <property type="entry name" value="SRP54"/>
</dbReference>
<dbReference type="SUPFAM" id="SSF52540">
    <property type="entry name" value="P-loop containing nucleoside triphosphate hydrolases"/>
    <property type="match status" value="1"/>
</dbReference>
<evidence type="ECO:0000256" key="3">
    <source>
        <dbReference type="ARBA" id="ARBA00022801"/>
    </source>
</evidence>
<dbReference type="SMART" id="SM00382">
    <property type="entry name" value="AAA"/>
    <property type="match status" value="1"/>
</dbReference>
<keyword evidence="7 9" id="KW-0687">Ribonucleoprotein</keyword>
<evidence type="ECO:0000313" key="10">
    <source>
        <dbReference type="EMBL" id="RCN59135.1"/>
    </source>
</evidence>
<proteinExistence type="inferred from homology"/>
<dbReference type="InterPro" id="IPR042101">
    <property type="entry name" value="SRP54_N_sf"/>
</dbReference>
<dbReference type="GO" id="GO:0005525">
    <property type="term" value="F:GTP binding"/>
    <property type="evidence" value="ECO:0007669"/>
    <property type="project" value="UniProtKB-UniRule"/>
</dbReference>
<evidence type="ECO:0000256" key="8">
    <source>
        <dbReference type="ARBA" id="ARBA00048027"/>
    </source>
</evidence>
<dbReference type="InterPro" id="IPR036891">
    <property type="entry name" value="Signal_recog_part_SRP54_M_sf"/>
</dbReference>
<dbReference type="PANTHER" id="PTHR11564:SF5">
    <property type="entry name" value="SIGNAL RECOGNITION PARTICLE SUBUNIT SRP54"/>
    <property type="match status" value="1"/>
</dbReference>
<keyword evidence="4 9" id="KW-0694">RNA-binding</keyword>
<dbReference type="EC" id="3.6.5.4" evidence="9"/>
<accession>A0A1C2G1M5</accession>
<dbReference type="InterPro" id="IPR004125">
    <property type="entry name" value="Signal_recog_particle_SRP54_M"/>
</dbReference>
<organism evidence="10 11">
    <name type="scientific">Acidiferrobacter thiooxydans</name>
    <dbReference type="NCBI Taxonomy" id="163359"/>
    <lineage>
        <taxon>Bacteria</taxon>
        <taxon>Pseudomonadati</taxon>
        <taxon>Pseudomonadota</taxon>
        <taxon>Gammaproteobacteria</taxon>
        <taxon>Acidiferrobacterales</taxon>
        <taxon>Acidiferrobacteraceae</taxon>
        <taxon>Acidiferrobacter</taxon>
    </lineage>
</organism>
<dbReference type="NCBIfam" id="TIGR00959">
    <property type="entry name" value="ffh"/>
    <property type="match status" value="1"/>
</dbReference>
<name>A0A1C2G1M5_9GAMM</name>
<dbReference type="PANTHER" id="PTHR11564">
    <property type="entry name" value="SIGNAL RECOGNITION PARTICLE 54K PROTEIN SRP54"/>
    <property type="match status" value="1"/>
</dbReference>
<evidence type="ECO:0000256" key="4">
    <source>
        <dbReference type="ARBA" id="ARBA00022884"/>
    </source>
</evidence>
<keyword evidence="9" id="KW-0963">Cytoplasm</keyword>
<evidence type="ECO:0000256" key="9">
    <source>
        <dbReference type="HAMAP-Rule" id="MF_00306"/>
    </source>
</evidence>
<dbReference type="Gene3D" id="3.40.50.300">
    <property type="entry name" value="P-loop containing nucleotide triphosphate hydrolases"/>
    <property type="match status" value="1"/>
</dbReference>
<feature type="binding site" evidence="9">
    <location>
        <begin position="107"/>
        <end position="114"/>
    </location>
    <ligand>
        <name>GTP</name>
        <dbReference type="ChEBI" id="CHEBI:37565"/>
    </ligand>
</feature>
<dbReference type="GO" id="GO:0008312">
    <property type="term" value="F:7S RNA binding"/>
    <property type="evidence" value="ECO:0007669"/>
    <property type="project" value="InterPro"/>
</dbReference>
<evidence type="ECO:0000256" key="7">
    <source>
        <dbReference type="ARBA" id="ARBA00023274"/>
    </source>
</evidence>
<dbReference type="Pfam" id="PF02881">
    <property type="entry name" value="SRP54_N"/>
    <property type="match status" value="1"/>
</dbReference>
<dbReference type="CDD" id="cd18539">
    <property type="entry name" value="SRP_G"/>
    <property type="match status" value="1"/>
</dbReference>
<dbReference type="Gene3D" id="1.10.260.30">
    <property type="entry name" value="Signal recognition particle, SRP54 subunit, M-domain"/>
    <property type="match status" value="1"/>
</dbReference>
<evidence type="ECO:0000256" key="6">
    <source>
        <dbReference type="ARBA" id="ARBA00023135"/>
    </source>
</evidence>
<keyword evidence="5 9" id="KW-0342">GTP-binding</keyword>